<dbReference type="PANTHER" id="PTHR43132:SF2">
    <property type="entry name" value="ARSENICAL RESISTANCE OPERON REPRESSOR ARSR-RELATED"/>
    <property type="match status" value="1"/>
</dbReference>
<keyword evidence="3" id="KW-0804">Transcription</keyword>
<dbReference type="EMBL" id="FQTU01000002">
    <property type="protein sequence ID" value="SHE44706.1"/>
    <property type="molecule type" value="Genomic_DNA"/>
</dbReference>
<proteinExistence type="predicted"/>
<reference evidence="5 6" key="1">
    <citation type="submission" date="2016-11" db="EMBL/GenBank/DDBJ databases">
        <authorList>
            <person name="Jaros S."/>
            <person name="Januszkiewicz K."/>
            <person name="Wedrychowicz H."/>
        </authorList>
    </citation>
    <scope>NUCLEOTIDE SEQUENCE [LARGE SCALE GENOMIC DNA]</scope>
    <source>
        <strain evidence="5 6">DSM 14828</strain>
    </source>
</reference>
<dbReference type="AlphaFoldDB" id="A0A1M4TJY4"/>
<dbReference type="SMART" id="SM00418">
    <property type="entry name" value="HTH_ARSR"/>
    <property type="match status" value="1"/>
</dbReference>
<evidence type="ECO:0000256" key="1">
    <source>
        <dbReference type="ARBA" id="ARBA00023015"/>
    </source>
</evidence>
<dbReference type="InterPro" id="IPR011991">
    <property type="entry name" value="ArsR-like_HTH"/>
</dbReference>
<keyword evidence="2" id="KW-0238">DNA-binding</keyword>
<dbReference type="GO" id="GO:0003700">
    <property type="term" value="F:DNA-binding transcription factor activity"/>
    <property type="evidence" value="ECO:0007669"/>
    <property type="project" value="InterPro"/>
</dbReference>
<evidence type="ECO:0000313" key="6">
    <source>
        <dbReference type="Proteomes" id="UP000184251"/>
    </source>
</evidence>
<dbReference type="Pfam" id="PF12840">
    <property type="entry name" value="HTH_20"/>
    <property type="match status" value="1"/>
</dbReference>
<protein>
    <submittedName>
        <fullName evidence="5">ArsR family transcriptional regulator</fullName>
    </submittedName>
</protein>
<dbReference type="Proteomes" id="UP000184251">
    <property type="component" value="Unassembled WGS sequence"/>
</dbReference>
<evidence type="ECO:0000259" key="4">
    <source>
        <dbReference type="PROSITE" id="PS50987"/>
    </source>
</evidence>
<feature type="domain" description="HTH arsR-type" evidence="4">
    <location>
        <begin position="6"/>
        <end position="95"/>
    </location>
</feature>
<dbReference type="InterPro" id="IPR001845">
    <property type="entry name" value="HTH_ArsR_DNA-bd_dom"/>
</dbReference>
<keyword evidence="1" id="KW-0805">Transcription regulation</keyword>
<evidence type="ECO:0000256" key="2">
    <source>
        <dbReference type="ARBA" id="ARBA00023125"/>
    </source>
</evidence>
<dbReference type="GO" id="GO:0003677">
    <property type="term" value="F:DNA binding"/>
    <property type="evidence" value="ECO:0007669"/>
    <property type="project" value="UniProtKB-KW"/>
</dbReference>
<dbReference type="NCBIfam" id="NF033788">
    <property type="entry name" value="HTH_metalloreg"/>
    <property type="match status" value="1"/>
</dbReference>
<dbReference type="CDD" id="cd00090">
    <property type="entry name" value="HTH_ARSR"/>
    <property type="match status" value="1"/>
</dbReference>
<sequence>MSTNKVDAELEQKADILKAIGHPVRLCIVKNLLNGGERNVSEMQDCLCIPQSTVSQHLNKLKQAGIIRGVRNKNEIQYALINEDVKKILTILFNL</sequence>
<evidence type="ECO:0000256" key="3">
    <source>
        <dbReference type="ARBA" id="ARBA00023163"/>
    </source>
</evidence>
<dbReference type="RefSeq" id="WP_200789379.1">
    <property type="nucleotide sequence ID" value="NZ_FQTU01000002.1"/>
</dbReference>
<keyword evidence="6" id="KW-1185">Reference proteome</keyword>
<dbReference type="PROSITE" id="PS50987">
    <property type="entry name" value="HTH_ARSR_2"/>
    <property type="match status" value="1"/>
</dbReference>
<dbReference type="Gene3D" id="1.10.10.10">
    <property type="entry name" value="Winged helix-like DNA-binding domain superfamily/Winged helix DNA-binding domain"/>
    <property type="match status" value="1"/>
</dbReference>
<dbReference type="InterPro" id="IPR051011">
    <property type="entry name" value="Metal_resp_trans_reg"/>
</dbReference>
<dbReference type="InterPro" id="IPR036388">
    <property type="entry name" value="WH-like_DNA-bd_sf"/>
</dbReference>
<dbReference type="PRINTS" id="PR00778">
    <property type="entry name" value="HTHARSR"/>
</dbReference>
<evidence type="ECO:0000313" key="5">
    <source>
        <dbReference type="EMBL" id="SHE44706.1"/>
    </source>
</evidence>
<name>A0A1M4TJY4_9FIRM</name>
<dbReference type="InterPro" id="IPR036390">
    <property type="entry name" value="WH_DNA-bd_sf"/>
</dbReference>
<organism evidence="5 6">
    <name type="scientific">Alkalibacter saccharofermentans DSM 14828</name>
    <dbReference type="NCBI Taxonomy" id="1120975"/>
    <lineage>
        <taxon>Bacteria</taxon>
        <taxon>Bacillati</taxon>
        <taxon>Bacillota</taxon>
        <taxon>Clostridia</taxon>
        <taxon>Eubacteriales</taxon>
        <taxon>Eubacteriaceae</taxon>
        <taxon>Alkalibacter</taxon>
    </lineage>
</organism>
<dbReference type="SUPFAM" id="SSF46785">
    <property type="entry name" value="Winged helix' DNA-binding domain"/>
    <property type="match status" value="1"/>
</dbReference>
<accession>A0A1M4TJY4</accession>
<gene>
    <name evidence="5" type="ORF">SAMN02746064_00517</name>
</gene>
<dbReference type="STRING" id="1120975.SAMN02746064_00517"/>
<dbReference type="PANTHER" id="PTHR43132">
    <property type="entry name" value="ARSENICAL RESISTANCE OPERON REPRESSOR ARSR-RELATED"/>
    <property type="match status" value="1"/>
</dbReference>